<dbReference type="EMBL" id="CP117454">
    <property type="protein sequence ID" value="WLG83327.1"/>
    <property type="molecule type" value="Genomic_DNA"/>
</dbReference>
<keyword evidence="2" id="KW-1185">Reference proteome</keyword>
<sequence length="61" mass="6497">MTGTTFAVSWCVSLRHCAVAGHDFSKTLTQIIKTRAEAAVLCAKPVHPDQRCGLGELQLGA</sequence>
<organism evidence="1 2">
    <name type="scientific">Pseudomonas cucumis</name>
    <dbReference type="NCBI Taxonomy" id="2954082"/>
    <lineage>
        <taxon>Bacteria</taxon>
        <taxon>Pseudomonadati</taxon>
        <taxon>Pseudomonadota</taxon>
        <taxon>Gammaproteobacteria</taxon>
        <taxon>Pseudomonadales</taxon>
        <taxon>Pseudomonadaceae</taxon>
        <taxon>Pseudomonas</taxon>
    </lineage>
</organism>
<evidence type="ECO:0000313" key="1">
    <source>
        <dbReference type="EMBL" id="WLG83327.1"/>
    </source>
</evidence>
<accession>A0ABY9ERN2</accession>
<dbReference type="RefSeq" id="WP_305446362.1">
    <property type="nucleotide sequence ID" value="NZ_CP117453.1"/>
</dbReference>
<dbReference type="Proteomes" id="UP001239418">
    <property type="component" value="Chromosome"/>
</dbReference>
<protein>
    <submittedName>
        <fullName evidence="1">Uncharacterized protein</fullName>
    </submittedName>
</protein>
<evidence type="ECO:0000313" key="2">
    <source>
        <dbReference type="Proteomes" id="UP001239418"/>
    </source>
</evidence>
<proteinExistence type="predicted"/>
<reference evidence="1 2" key="1">
    <citation type="submission" date="2023-02" db="EMBL/GenBank/DDBJ databases">
        <title>Evolution of Hrp T3SS in non-pathogenic Pseudomonas fluorescens.</title>
        <authorList>
            <person name="Liao K."/>
            <person name="Wei H."/>
            <person name="Gu Y."/>
        </authorList>
    </citation>
    <scope>NUCLEOTIDE SEQUENCE [LARGE SCALE GENOMIC DNA]</scope>
    <source>
        <strain evidence="1 2">FP1935</strain>
    </source>
</reference>
<name>A0ABY9ERN2_9PSED</name>
<gene>
    <name evidence="1" type="ORF">PSH97_19730</name>
</gene>